<dbReference type="OrthoDB" id="25753at2"/>
<dbReference type="PANTHER" id="PTHR42852:SF1">
    <property type="entry name" value="THIOREDOXIN-LIKE PROTEIN YNEN"/>
    <property type="match status" value="1"/>
</dbReference>
<dbReference type="CDD" id="cd02966">
    <property type="entry name" value="TlpA_like_family"/>
    <property type="match status" value="1"/>
</dbReference>
<dbReference type="InterPro" id="IPR000866">
    <property type="entry name" value="AhpC/TSA"/>
</dbReference>
<feature type="domain" description="Thioredoxin" evidence="2">
    <location>
        <begin position="40"/>
        <end position="178"/>
    </location>
</feature>
<name>A0A7V7RLT9_9BACI</name>
<dbReference type="InterPro" id="IPR013766">
    <property type="entry name" value="Thioredoxin_domain"/>
</dbReference>
<gene>
    <name evidence="3" type="ORF">F7732_12090</name>
</gene>
<dbReference type="RefSeq" id="WP_151574158.1">
    <property type="nucleotide sequence ID" value="NZ_WBOT01000003.1"/>
</dbReference>
<dbReference type="Gene3D" id="3.40.30.10">
    <property type="entry name" value="Glutaredoxin"/>
    <property type="match status" value="1"/>
</dbReference>
<dbReference type="Proteomes" id="UP000441354">
    <property type="component" value="Unassembled WGS sequence"/>
</dbReference>
<organism evidence="3 4">
    <name type="scientific">Bacillus mesophilum</name>
    <dbReference type="NCBI Taxonomy" id="1071718"/>
    <lineage>
        <taxon>Bacteria</taxon>
        <taxon>Bacillati</taxon>
        <taxon>Bacillota</taxon>
        <taxon>Bacilli</taxon>
        <taxon>Bacillales</taxon>
        <taxon>Bacillaceae</taxon>
        <taxon>Bacillus</taxon>
    </lineage>
</organism>
<protein>
    <submittedName>
        <fullName evidence="3">Redoxin domain-containing protein</fullName>
    </submittedName>
</protein>
<dbReference type="InterPro" id="IPR050553">
    <property type="entry name" value="Thioredoxin_ResA/DsbE_sf"/>
</dbReference>
<evidence type="ECO:0000313" key="3">
    <source>
        <dbReference type="EMBL" id="KAB2332817.1"/>
    </source>
</evidence>
<dbReference type="InterPro" id="IPR036249">
    <property type="entry name" value="Thioredoxin-like_sf"/>
</dbReference>
<dbReference type="InterPro" id="IPR017937">
    <property type="entry name" value="Thioredoxin_CS"/>
</dbReference>
<dbReference type="Pfam" id="PF00578">
    <property type="entry name" value="AhpC-TSA"/>
    <property type="match status" value="1"/>
</dbReference>
<dbReference type="AlphaFoldDB" id="A0A7V7RLT9"/>
<reference evidence="3 4" key="1">
    <citation type="journal article" date="2014" name="Arch. Microbiol.">
        <title>Bacillus mesophilum sp. nov., strain IITR-54T, a novel 4-chlorobiphenyl dechlorinating bacterium.</title>
        <authorList>
            <person name="Manickam N."/>
            <person name="Singh N.K."/>
            <person name="Bajaj A."/>
            <person name="Kumar R.M."/>
            <person name="Kaur G."/>
            <person name="Kaur N."/>
            <person name="Bala M."/>
            <person name="Kumar A."/>
            <person name="Mayilraj S."/>
        </authorList>
    </citation>
    <scope>NUCLEOTIDE SEQUENCE [LARGE SCALE GENOMIC DNA]</scope>
    <source>
        <strain evidence="3 4">IITR-54</strain>
    </source>
</reference>
<keyword evidence="1" id="KW-1015">Disulfide bond</keyword>
<dbReference type="EMBL" id="WBOT01000003">
    <property type="protein sequence ID" value="KAB2332817.1"/>
    <property type="molecule type" value="Genomic_DNA"/>
</dbReference>
<comment type="caution">
    <text evidence="3">The sequence shown here is derived from an EMBL/GenBank/DDBJ whole genome shotgun (WGS) entry which is preliminary data.</text>
</comment>
<accession>A0A7V7RLT9</accession>
<evidence type="ECO:0000259" key="2">
    <source>
        <dbReference type="PROSITE" id="PS51352"/>
    </source>
</evidence>
<evidence type="ECO:0000256" key="1">
    <source>
        <dbReference type="ARBA" id="ARBA00023157"/>
    </source>
</evidence>
<dbReference type="SUPFAM" id="SSF52833">
    <property type="entry name" value="Thioredoxin-like"/>
    <property type="match status" value="1"/>
</dbReference>
<dbReference type="PROSITE" id="PS51352">
    <property type="entry name" value="THIOREDOXIN_2"/>
    <property type="match status" value="1"/>
</dbReference>
<sequence>MKNTIFVGVILAMLAWAIYDFTNTKNTAKQLNESENEVGLDVGDVAPDFELGLLNKEEIVKLSDFRGQRVMVNFWATWCPPCRAEMPDMEKFHQDRDVAILAVNMTDTEMNDEQVENFADTYELTFPILLDEEAEMADLYNIQPLPTTYMIDSNGIIQYKTLGAMNYELMIQEFEKMD</sequence>
<keyword evidence="4" id="KW-1185">Reference proteome</keyword>
<dbReference type="PROSITE" id="PS00194">
    <property type="entry name" value="THIOREDOXIN_1"/>
    <property type="match status" value="1"/>
</dbReference>
<proteinExistence type="predicted"/>
<dbReference type="GO" id="GO:0016209">
    <property type="term" value="F:antioxidant activity"/>
    <property type="evidence" value="ECO:0007669"/>
    <property type="project" value="InterPro"/>
</dbReference>
<dbReference type="PANTHER" id="PTHR42852">
    <property type="entry name" value="THIOL:DISULFIDE INTERCHANGE PROTEIN DSBE"/>
    <property type="match status" value="1"/>
</dbReference>
<evidence type="ECO:0000313" key="4">
    <source>
        <dbReference type="Proteomes" id="UP000441354"/>
    </source>
</evidence>
<dbReference type="GO" id="GO:0016491">
    <property type="term" value="F:oxidoreductase activity"/>
    <property type="evidence" value="ECO:0007669"/>
    <property type="project" value="InterPro"/>
</dbReference>